<accession>A0A1W9ZW54</accession>
<organism evidence="1 2">
    <name type="scientific">Mycobacterium aquaticum</name>
    <dbReference type="NCBI Taxonomy" id="1927124"/>
    <lineage>
        <taxon>Bacteria</taxon>
        <taxon>Bacillati</taxon>
        <taxon>Actinomycetota</taxon>
        <taxon>Actinomycetes</taxon>
        <taxon>Mycobacteriales</taxon>
        <taxon>Mycobacteriaceae</taxon>
        <taxon>Mycobacterium</taxon>
    </lineage>
</organism>
<reference evidence="1 2" key="1">
    <citation type="submission" date="2017-02" db="EMBL/GenBank/DDBJ databases">
        <title>The new phylogeny of genus Mycobacterium.</title>
        <authorList>
            <person name="Tortoli E."/>
            <person name="Trovato A."/>
            <person name="Cirillo D.M."/>
        </authorList>
    </citation>
    <scope>NUCLEOTIDE SEQUENCE [LARGE SCALE GENOMIC DNA]</scope>
    <source>
        <strain evidence="1 2">RW6</strain>
    </source>
</reference>
<dbReference type="OrthoDB" id="4753557at2"/>
<gene>
    <name evidence="1" type="ORF">BST13_36855</name>
</gene>
<dbReference type="EMBL" id="MVHF01000072">
    <property type="protein sequence ID" value="ORA21984.1"/>
    <property type="molecule type" value="Genomic_DNA"/>
</dbReference>
<sequence length="86" mass="8217">METHHAGVSSRSRRVRVLGVAIGAGAVAAMAGFALAQPDSGPSGVGLPLAGSGDAPGNTTYSQPAIGQMKIGNTATVTTSAASPAG</sequence>
<comment type="caution">
    <text evidence="1">The sequence shown here is derived from an EMBL/GenBank/DDBJ whole genome shotgun (WGS) entry which is preliminary data.</text>
</comment>
<dbReference type="RefSeq" id="WP_142282942.1">
    <property type="nucleotide sequence ID" value="NZ_MVHF01000072.1"/>
</dbReference>
<evidence type="ECO:0000313" key="2">
    <source>
        <dbReference type="Proteomes" id="UP000192448"/>
    </source>
</evidence>
<protein>
    <submittedName>
        <fullName evidence="1">Uncharacterized protein</fullName>
    </submittedName>
</protein>
<dbReference type="AlphaFoldDB" id="A0A1W9ZW54"/>
<dbReference type="Proteomes" id="UP000192448">
    <property type="component" value="Unassembled WGS sequence"/>
</dbReference>
<keyword evidence="2" id="KW-1185">Reference proteome</keyword>
<name>A0A1W9ZW54_9MYCO</name>
<proteinExistence type="predicted"/>
<evidence type="ECO:0000313" key="1">
    <source>
        <dbReference type="EMBL" id="ORA21984.1"/>
    </source>
</evidence>
<dbReference type="STRING" id="1927124.BST13_36855"/>